<proteinExistence type="predicted"/>
<accession>A0ABT3N0P5</accession>
<reference evidence="1 2" key="1">
    <citation type="submission" date="2022-10" db="EMBL/GenBank/DDBJ databases">
        <title>High-quality genome sequences of two octocoral-associated bacteria, Endozoicomonas euniceicola EF212 and Endozoicomonas gorgoniicola PS125.</title>
        <authorList>
            <person name="Chiou Y.-J."/>
            <person name="Chen Y.-H."/>
        </authorList>
    </citation>
    <scope>NUCLEOTIDE SEQUENCE [LARGE SCALE GENOMIC DNA]</scope>
    <source>
        <strain evidence="1 2">PS125</strain>
    </source>
</reference>
<dbReference type="RefSeq" id="WP_265442376.1">
    <property type="nucleotide sequence ID" value="NZ_JAPFCC010000001.1"/>
</dbReference>
<keyword evidence="2" id="KW-1185">Reference proteome</keyword>
<gene>
    <name evidence="1" type="ORF">NX722_21740</name>
</gene>
<protein>
    <submittedName>
        <fullName evidence="1">Uncharacterized protein</fullName>
    </submittedName>
</protein>
<dbReference type="Proteomes" id="UP001209854">
    <property type="component" value="Unassembled WGS sequence"/>
</dbReference>
<evidence type="ECO:0000313" key="2">
    <source>
        <dbReference type="Proteomes" id="UP001209854"/>
    </source>
</evidence>
<organism evidence="1 2">
    <name type="scientific">Endozoicomonas gorgoniicola</name>
    <dbReference type="NCBI Taxonomy" id="1234144"/>
    <lineage>
        <taxon>Bacteria</taxon>
        <taxon>Pseudomonadati</taxon>
        <taxon>Pseudomonadota</taxon>
        <taxon>Gammaproteobacteria</taxon>
        <taxon>Oceanospirillales</taxon>
        <taxon>Endozoicomonadaceae</taxon>
        <taxon>Endozoicomonas</taxon>
    </lineage>
</organism>
<comment type="caution">
    <text evidence="1">The sequence shown here is derived from an EMBL/GenBank/DDBJ whole genome shotgun (WGS) entry which is preliminary data.</text>
</comment>
<dbReference type="EMBL" id="JAPFCC010000001">
    <property type="protein sequence ID" value="MCW7555201.1"/>
    <property type="molecule type" value="Genomic_DNA"/>
</dbReference>
<name>A0ABT3N0P5_9GAMM</name>
<evidence type="ECO:0000313" key="1">
    <source>
        <dbReference type="EMBL" id="MCW7555201.1"/>
    </source>
</evidence>
<sequence length="203" mass="23278">MLPTANRNLAESMHQASQENILERCDELICFAEHPPEYHQYTDGTRLFMLKACSILLSEMNLKEIKKAIDNIESGERSVSSRLLSLLKGIYNAQQESFKVQEMLDSSELSRGFRVEQLYRLFIDEKHWKQYGLKMFCYENEPGYAAAMLKAFRSVGDILGSGKLEIDKIKQIHRLATSDVLSSLSGNIISDEFKEEGTYCYLL</sequence>